<comment type="caution">
    <text evidence="1">The sequence shown here is derived from an EMBL/GenBank/DDBJ whole genome shotgun (WGS) entry which is preliminary data.</text>
</comment>
<sequence>MLTMVWFSYVKNILNTKTDRTKYQFNASQIIFYSNGMKLNIVSQFCLDKFLKCGESIRY</sequence>
<evidence type="ECO:0000313" key="1">
    <source>
        <dbReference type="EMBL" id="RNA37319.1"/>
    </source>
</evidence>
<accession>A0A3M7SNL0</accession>
<proteinExistence type="predicted"/>
<keyword evidence="2" id="KW-1185">Reference proteome</keyword>
<name>A0A3M7SNL0_BRAPC</name>
<organism evidence="1 2">
    <name type="scientific">Brachionus plicatilis</name>
    <name type="common">Marine rotifer</name>
    <name type="synonym">Brachionus muelleri</name>
    <dbReference type="NCBI Taxonomy" id="10195"/>
    <lineage>
        <taxon>Eukaryota</taxon>
        <taxon>Metazoa</taxon>
        <taxon>Spiralia</taxon>
        <taxon>Gnathifera</taxon>
        <taxon>Rotifera</taxon>
        <taxon>Eurotatoria</taxon>
        <taxon>Monogononta</taxon>
        <taxon>Pseudotrocha</taxon>
        <taxon>Ploima</taxon>
        <taxon>Brachionidae</taxon>
        <taxon>Brachionus</taxon>
    </lineage>
</organism>
<dbReference type="Proteomes" id="UP000276133">
    <property type="component" value="Unassembled WGS sequence"/>
</dbReference>
<reference evidence="1 2" key="1">
    <citation type="journal article" date="2018" name="Sci. Rep.">
        <title>Genomic signatures of local adaptation to the degree of environmental predictability in rotifers.</title>
        <authorList>
            <person name="Franch-Gras L."/>
            <person name="Hahn C."/>
            <person name="Garcia-Roger E.M."/>
            <person name="Carmona M.J."/>
            <person name="Serra M."/>
            <person name="Gomez A."/>
        </authorList>
    </citation>
    <scope>NUCLEOTIDE SEQUENCE [LARGE SCALE GENOMIC DNA]</scope>
    <source>
        <strain evidence="1">HYR1</strain>
    </source>
</reference>
<protein>
    <submittedName>
        <fullName evidence="1">Uncharacterized protein</fullName>
    </submittedName>
</protein>
<gene>
    <name evidence="1" type="ORF">BpHYR1_000086</name>
</gene>
<evidence type="ECO:0000313" key="2">
    <source>
        <dbReference type="Proteomes" id="UP000276133"/>
    </source>
</evidence>
<dbReference type="AlphaFoldDB" id="A0A3M7SNL0"/>
<dbReference type="EMBL" id="REGN01001061">
    <property type="protein sequence ID" value="RNA37319.1"/>
    <property type="molecule type" value="Genomic_DNA"/>
</dbReference>